<feature type="signal peptide" evidence="1">
    <location>
        <begin position="1"/>
        <end position="22"/>
    </location>
</feature>
<protein>
    <submittedName>
        <fullName evidence="3">Conjugal transfer protein TraF</fullName>
    </submittedName>
</protein>
<dbReference type="Gene3D" id="3.40.30.10">
    <property type="entry name" value="Glutaredoxin"/>
    <property type="match status" value="1"/>
</dbReference>
<evidence type="ECO:0000313" key="3">
    <source>
        <dbReference type="EMBL" id="QIR16429.1"/>
    </source>
</evidence>
<dbReference type="Pfam" id="PF13728">
    <property type="entry name" value="TraF"/>
    <property type="match status" value="1"/>
</dbReference>
<feature type="chain" id="PRO_5026148606" evidence="1">
    <location>
        <begin position="23"/>
        <end position="329"/>
    </location>
</feature>
<evidence type="ECO:0000256" key="1">
    <source>
        <dbReference type="SAM" id="SignalP"/>
    </source>
</evidence>
<dbReference type="InterPro" id="IPR039555">
    <property type="entry name" value="TraF/TrbB"/>
</dbReference>
<dbReference type="EMBL" id="CP050314">
    <property type="protein sequence ID" value="QIR16429.1"/>
    <property type="molecule type" value="Genomic_DNA"/>
</dbReference>
<proteinExistence type="predicted"/>
<dbReference type="PROSITE" id="PS51352">
    <property type="entry name" value="THIOREDOXIN_2"/>
    <property type="match status" value="1"/>
</dbReference>
<keyword evidence="3" id="KW-0614">Plasmid</keyword>
<geneLocation type="plasmid" evidence="3 4">
    <name>pPN3F2_1</name>
</geneLocation>
<organism evidence="3 4">
    <name type="scientific">Shewanella aestuarii</name>
    <dbReference type="NCBI Taxonomy" id="1028752"/>
    <lineage>
        <taxon>Bacteria</taxon>
        <taxon>Pseudomonadati</taxon>
        <taxon>Pseudomonadota</taxon>
        <taxon>Gammaproteobacteria</taxon>
        <taxon>Alteromonadales</taxon>
        <taxon>Shewanellaceae</taxon>
        <taxon>Shewanella</taxon>
    </lineage>
</organism>
<evidence type="ECO:0000259" key="2">
    <source>
        <dbReference type="PROSITE" id="PS51352"/>
    </source>
</evidence>
<dbReference type="KEGG" id="saes:HBH39_18325"/>
<sequence length="329" mass="37581">MRNTFFTTFITITLLLSTSAWCNDDSFYKTREKGWFWHETEPEEDEEQELDTVVSNQPVVSEQSEQPEEMIEINAEWLKENIPVLQMKAINNPSPENLGAFYSAQRVMLDMSSNFAAKTQDYFRKEGNFLSEDHRRPTESFMLNKFKLETHKQTKPVLQKVSSYGGLWFFYSSQCPYCLKQLPVMRSLEISGMDVLYVSLDGGIIPGIPEDKVVYDYNGKVAQDFNIQVTPTTYLVSKDAQHFKLLNQGSVSLPKMQLSIFQNAYAMDWINELEYQSVKAIKGTNTLANGNIAVKASEIDDPAVLQRLLEQKIDLSSSPIGTPFKGIKR</sequence>
<dbReference type="InterPro" id="IPR013766">
    <property type="entry name" value="Thioredoxin_domain"/>
</dbReference>
<keyword evidence="4" id="KW-1185">Reference proteome</keyword>
<dbReference type="Proteomes" id="UP000502608">
    <property type="component" value="Plasmid pPN3F2_1"/>
</dbReference>
<name>A0A6G9QRJ3_9GAMM</name>
<reference evidence="3 4" key="1">
    <citation type="submission" date="2020-03" db="EMBL/GenBank/DDBJ databases">
        <title>Complete genome sequence of Shewanella sp.</title>
        <authorList>
            <person name="Kim Y.-S."/>
            <person name="Kim S.-J."/>
            <person name="Jung H.-K."/>
            <person name="Kim K.-H."/>
        </authorList>
    </citation>
    <scope>NUCLEOTIDE SEQUENCE [LARGE SCALE GENOMIC DNA]</scope>
    <source>
        <strain evidence="3 4">PN3F2</strain>
        <plasmid evidence="3 4">pPN3F2_1</plasmid>
    </source>
</reference>
<dbReference type="AlphaFoldDB" id="A0A6G9QRJ3"/>
<feature type="domain" description="Thioredoxin" evidence="2">
    <location>
        <begin position="137"/>
        <end position="266"/>
    </location>
</feature>
<evidence type="ECO:0000313" key="4">
    <source>
        <dbReference type="Proteomes" id="UP000502608"/>
    </source>
</evidence>
<dbReference type="SUPFAM" id="SSF52833">
    <property type="entry name" value="Thioredoxin-like"/>
    <property type="match status" value="1"/>
</dbReference>
<keyword evidence="1" id="KW-0732">Signal</keyword>
<dbReference type="CDD" id="cd02966">
    <property type="entry name" value="TlpA_like_family"/>
    <property type="match status" value="1"/>
</dbReference>
<gene>
    <name evidence="3" type="ORF">HBH39_18325</name>
</gene>
<accession>A0A6G9QRJ3</accession>
<dbReference type="InterPro" id="IPR036249">
    <property type="entry name" value="Thioredoxin-like_sf"/>
</dbReference>
<dbReference type="RefSeq" id="WP_167680260.1">
    <property type="nucleotide sequence ID" value="NZ_CP050314.1"/>
</dbReference>